<evidence type="ECO:0000313" key="1">
    <source>
        <dbReference type="EMBL" id="ACE04938.1"/>
    </source>
</evidence>
<dbReference type="OrthoDB" id="1523622at2"/>
<dbReference type="KEGG" id="cpb:Cphamn1_2028"/>
<protein>
    <submittedName>
        <fullName evidence="1">Uncharacterized protein</fullName>
    </submittedName>
</protein>
<dbReference type="eggNOG" id="COG1555">
    <property type="taxonomic scope" value="Bacteria"/>
</dbReference>
<dbReference type="HOGENOM" id="CLU_1010810_0_0_10"/>
<accession>B3EMJ9</accession>
<name>B3EMJ9_CHLPB</name>
<dbReference type="STRING" id="331678.Cphamn1_2028"/>
<dbReference type="AlphaFoldDB" id="B3EMJ9"/>
<gene>
    <name evidence="1" type="ordered locus">Cphamn1_2028</name>
</gene>
<organism evidence="1">
    <name type="scientific">Chlorobium phaeobacteroides (strain BS1)</name>
    <dbReference type="NCBI Taxonomy" id="331678"/>
    <lineage>
        <taxon>Bacteria</taxon>
        <taxon>Pseudomonadati</taxon>
        <taxon>Chlorobiota</taxon>
        <taxon>Chlorobiia</taxon>
        <taxon>Chlorobiales</taxon>
        <taxon>Chlorobiaceae</taxon>
        <taxon>Chlorobium/Pelodictyon group</taxon>
        <taxon>Chlorobium</taxon>
    </lineage>
</organism>
<proteinExistence type="predicted"/>
<dbReference type="EMBL" id="CP001101">
    <property type="protein sequence ID" value="ACE04938.1"/>
    <property type="molecule type" value="Genomic_DNA"/>
</dbReference>
<sequence length="275" mass="29233">MIARILLFIVPLFFTAGTVLGSFEHSGPDARVEAMGGAGCALENDPFSTFYNPASRGGIDAWSAGISYTRPFGNSTLDSFYASVSTSDLPFDRNGNAGISYHYFGSSLYSETSTFFTYSTRVAGPVRAGISAGLLERDSGENNPVSSLGINLGAIAALSPSLDAGIAFFNVNRPETGEGGEQAPLTSFIGASYRPAEDIILSAAAEKQENRSFRLRSGGEVRVASFLFLRAGFTTDPSTFSGGAGFRYKGFQGDISLKRHPELGAGTWYTMKAFF</sequence>
<dbReference type="Gene3D" id="2.40.160.60">
    <property type="entry name" value="Outer membrane protein transport protein (OMPP1/FadL/TodX)"/>
    <property type="match status" value="1"/>
</dbReference>
<reference evidence="1" key="1">
    <citation type="submission" date="2008-06" db="EMBL/GenBank/DDBJ databases">
        <title>Complete sequence of Chlorobium phaeobacteroides BS1.</title>
        <authorList>
            <consortium name="US DOE Joint Genome Institute"/>
            <person name="Lucas S."/>
            <person name="Copeland A."/>
            <person name="Lapidus A."/>
            <person name="Glavina del Rio T."/>
            <person name="Dalin E."/>
            <person name="Tice H."/>
            <person name="Bruce D."/>
            <person name="Goodwin L."/>
            <person name="Pitluck S."/>
            <person name="Schmutz J."/>
            <person name="Larimer F."/>
            <person name="Land M."/>
            <person name="Hauser L."/>
            <person name="Kyrpides N."/>
            <person name="Ovchinnikova G."/>
            <person name="Li T."/>
            <person name="Liu Z."/>
            <person name="Zhao F."/>
            <person name="Overmann J."/>
            <person name="Bryant D.A."/>
            <person name="Richardson P."/>
        </authorList>
    </citation>
    <scope>NUCLEOTIDE SEQUENCE [LARGE SCALE GENOMIC DNA]</scope>
    <source>
        <strain evidence="1">BS1</strain>
    </source>
</reference>